<keyword evidence="10 11" id="KW-0234">DNA repair</keyword>
<dbReference type="InterPro" id="IPR003593">
    <property type="entry name" value="AAA+_ATPase"/>
</dbReference>
<evidence type="ECO:0000313" key="15">
    <source>
        <dbReference type="EMBL" id="CDR32868.1"/>
    </source>
</evidence>
<keyword evidence="1 11" id="KW-0479">Metal-binding</keyword>
<proteinExistence type="inferred from homology"/>
<dbReference type="GO" id="GO:0005524">
    <property type="term" value="F:ATP binding"/>
    <property type="evidence" value="ECO:0007669"/>
    <property type="project" value="UniProtKB-UniRule"/>
</dbReference>
<keyword evidence="5" id="KW-0378">Hydrolase</keyword>
<evidence type="ECO:0000313" key="16">
    <source>
        <dbReference type="Proteomes" id="UP000031552"/>
    </source>
</evidence>
<sequence>MAVKIKSKIIFSCSDCGATQNKWSGQCSTCHNWNTLKEEVELVNPVNRFLTEVPKSKPVTLKEVDPKEVHRIQTNVQELDRLFGGGVTLASLTLIGGDPGIGKSTLLLQLSNIMAKKPLKVLYVSGEESVDQIAMRARRLNVDSENLFLLAETNYNQIVTHVQTLNPDVLIIDSIQVIYKTDVASSPGSPTQIRETASDLMHLSKGRGMTTFIIGHVTKGGEIAGPKLLEHLVDTVLYFEGDKQQNLRIIRVVKNRFGPTDEIAVFQMLKGGLAEVSCPSKLFLEERILKSPGSVVSSAMEGTRTILLEVQALVTETAFATPSRRFSGLDNNRVSLLLAVLEKKLKLPLFKCDVFASVAGGMKVFEPALDLALILAIAASFKNKAIDSSTLVAGEVGLAGEVRAIQRIESRVKEAIQMGFKKMIIPKRNVKGVSQDNQKGITLVGVETLDEAIQAAFN</sequence>
<evidence type="ECO:0000256" key="10">
    <source>
        <dbReference type="ARBA" id="ARBA00023204"/>
    </source>
</evidence>
<evidence type="ECO:0000256" key="1">
    <source>
        <dbReference type="ARBA" id="ARBA00022723"/>
    </source>
</evidence>
<feature type="domain" description="RecA family profile 1" evidence="14">
    <location>
        <begin position="68"/>
        <end position="217"/>
    </location>
</feature>
<keyword evidence="4 13" id="KW-0863">Zinc-finger</keyword>
<dbReference type="Gene3D" id="3.40.50.300">
    <property type="entry name" value="P-loop containing nucleotide triphosphate hydrolases"/>
    <property type="match status" value="1"/>
</dbReference>
<dbReference type="eggNOG" id="COG1066">
    <property type="taxonomic scope" value="Bacteria"/>
</dbReference>
<organism evidence="15 16">
    <name type="scientific">Candidatus Criblamydia sequanensis CRIB-18</name>
    <dbReference type="NCBI Taxonomy" id="1437425"/>
    <lineage>
        <taxon>Bacteria</taxon>
        <taxon>Pseudomonadati</taxon>
        <taxon>Chlamydiota</taxon>
        <taxon>Chlamydiia</taxon>
        <taxon>Parachlamydiales</taxon>
        <taxon>Candidatus Criblamydiaceae</taxon>
        <taxon>Candidatus Criblamydia</taxon>
    </lineage>
</organism>
<keyword evidence="6 13" id="KW-0862">Zinc</keyword>
<comment type="caution">
    <text evidence="15">The sequence shown here is derived from an EMBL/GenBank/DDBJ whole genome shotgun (WGS) entry which is preliminary data.</text>
</comment>
<evidence type="ECO:0000259" key="14">
    <source>
        <dbReference type="PROSITE" id="PS50162"/>
    </source>
</evidence>
<dbReference type="GO" id="GO:0005829">
    <property type="term" value="C:cytosol"/>
    <property type="evidence" value="ECO:0007669"/>
    <property type="project" value="TreeGrafter"/>
</dbReference>
<dbReference type="NCBIfam" id="TIGR00416">
    <property type="entry name" value="sms"/>
    <property type="match status" value="1"/>
</dbReference>
<comment type="similarity">
    <text evidence="11 13">Belongs to the RecA family. RadA subfamily.</text>
</comment>
<keyword evidence="7 11" id="KW-0067">ATP-binding</keyword>
<comment type="function">
    <text evidence="11">Plays a role in repairing double-strand DNA breaks, probably involving stabilizing or processing branched DNA or blocked replication forks.</text>
</comment>
<keyword evidence="2 11" id="KW-0547">Nucleotide-binding</keyword>
<dbReference type="AlphaFoldDB" id="A0A090D009"/>
<dbReference type="SMART" id="SM00382">
    <property type="entry name" value="AAA"/>
    <property type="match status" value="1"/>
</dbReference>
<evidence type="ECO:0000256" key="6">
    <source>
        <dbReference type="ARBA" id="ARBA00022833"/>
    </source>
</evidence>
<dbReference type="GO" id="GO:0003684">
    <property type="term" value="F:damaged DNA binding"/>
    <property type="evidence" value="ECO:0007669"/>
    <property type="project" value="InterPro"/>
</dbReference>
<dbReference type="InterPro" id="IPR020588">
    <property type="entry name" value="RecA_ATP-bd"/>
</dbReference>
<gene>
    <name evidence="11 15" type="primary">radA</name>
    <name evidence="15" type="ORF">CSEC_0024</name>
</gene>
<dbReference type="InterPro" id="IPR020568">
    <property type="entry name" value="Ribosomal_Su5_D2-typ_SF"/>
</dbReference>
<dbReference type="PRINTS" id="PR01874">
    <property type="entry name" value="DNAREPAIRADA"/>
</dbReference>
<dbReference type="SUPFAM" id="SSF52540">
    <property type="entry name" value="P-loop containing nucleoside triphosphate hydrolases"/>
    <property type="match status" value="1"/>
</dbReference>
<keyword evidence="16" id="KW-1185">Reference proteome</keyword>
<evidence type="ECO:0000256" key="4">
    <source>
        <dbReference type="ARBA" id="ARBA00022771"/>
    </source>
</evidence>
<dbReference type="Pfam" id="PF13481">
    <property type="entry name" value="AAA_25"/>
    <property type="match status" value="1"/>
</dbReference>
<dbReference type="EMBL" id="CCEJ010000001">
    <property type="protein sequence ID" value="CDR32868.1"/>
    <property type="molecule type" value="Genomic_DNA"/>
</dbReference>
<protein>
    <recommendedName>
        <fullName evidence="11 12">DNA repair protein RadA</fullName>
    </recommendedName>
</protein>
<dbReference type="HAMAP" id="MF_01498">
    <property type="entry name" value="RadA_bact"/>
    <property type="match status" value="1"/>
</dbReference>
<dbReference type="Gene3D" id="3.30.230.10">
    <property type="match status" value="1"/>
</dbReference>
<dbReference type="CDD" id="cd01121">
    <property type="entry name" value="RadA_SMS_N"/>
    <property type="match status" value="1"/>
</dbReference>
<feature type="short sequence motif" description="RadA KNRFG motif" evidence="11">
    <location>
        <begin position="254"/>
        <end position="258"/>
    </location>
</feature>
<reference evidence="15" key="1">
    <citation type="submission" date="2013-12" db="EMBL/GenBank/DDBJ databases">
        <authorList>
            <person name="Linke B."/>
        </authorList>
    </citation>
    <scope>NUCLEOTIDE SEQUENCE [LARGE SCALE GENOMIC DNA]</scope>
    <source>
        <strain evidence="15">CRIB-18</strain>
    </source>
</reference>
<evidence type="ECO:0000256" key="2">
    <source>
        <dbReference type="ARBA" id="ARBA00022741"/>
    </source>
</evidence>
<dbReference type="GO" id="GO:0140664">
    <property type="term" value="F:ATP-dependent DNA damage sensor activity"/>
    <property type="evidence" value="ECO:0007669"/>
    <property type="project" value="InterPro"/>
</dbReference>
<accession>A0A090D009</accession>
<evidence type="ECO:0000256" key="11">
    <source>
        <dbReference type="HAMAP-Rule" id="MF_01498"/>
    </source>
</evidence>
<evidence type="ECO:0000256" key="5">
    <source>
        <dbReference type="ARBA" id="ARBA00022801"/>
    </source>
</evidence>
<dbReference type="Proteomes" id="UP000031552">
    <property type="component" value="Unassembled WGS sequence"/>
</dbReference>
<dbReference type="InterPro" id="IPR004504">
    <property type="entry name" value="DNA_repair_RadA"/>
</dbReference>
<evidence type="ECO:0000256" key="9">
    <source>
        <dbReference type="ARBA" id="ARBA00023125"/>
    </source>
</evidence>
<dbReference type="STRING" id="1437425.CSEC_0024"/>
<dbReference type="Pfam" id="PF18073">
    <property type="entry name" value="Zn_ribbon_LapB"/>
    <property type="match status" value="1"/>
</dbReference>
<dbReference type="PANTHER" id="PTHR32472:SF10">
    <property type="entry name" value="DNA REPAIR PROTEIN RADA-LIKE PROTEIN"/>
    <property type="match status" value="1"/>
</dbReference>
<feature type="region of interest" description="Lon-protease-like" evidence="11">
    <location>
        <begin position="353"/>
        <end position="458"/>
    </location>
</feature>
<dbReference type="PANTHER" id="PTHR32472">
    <property type="entry name" value="DNA REPAIR PROTEIN RADA"/>
    <property type="match status" value="1"/>
</dbReference>
<dbReference type="InterPro" id="IPR041166">
    <property type="entry name" value="Rubredoxin_2"/>
</dbReference>
<keyword evidence="8 11" id="KW-0346">Stress response</keyword>
<dbReference type="SUPFAM" id="SSF54211">
    <property type="entry name" value="Ribosomal protein S5 domain 2-like"/>
    <property type="match status" value="1"/>
</dbReference>
<dbReference type="FunFam" id="3.40.50.300:FF:000050">
    <property type="entry name" value="DNA repair protein RadA"/>
    <property type="match status" value="1"/>
</dbReference>
<comment type="function">
    <text evidence="13">DNA-dependent ATPase involved in processing of recombination intermediates, plays a role in repairing DNA breaks. Stimulates the branch migration of RecA-mediated strand transfer reactions, allowing the 3' invading strand to extend heteroduplex DNA faster. Binds ssDNA in the presence of ADP but not other nucleotides, has ATPase activity that is stimulated by ssDNA and various branched DNA structures, but inhibited by SSB. Does not have RecA's homology-searching function.</text>
</comment>
<dbReference type="RefSeq" id="WP_041016675.1">
    <property type="nucleotide sequence ID" value="NZ_CCEJ010000001.1"/>
</dbReference>
<evidence type="ECO:0000256" key="13">
    <source>
        <dbReference type="RuleBase" id="RU003555"/>
    </source>
</evidence>
<dbReference type="Pfam" id="PF13541">
    <property type="entry name" value="ChlI"/>
    <property type="match status" value="1"/>
</dbReference>
<dbReference type="GO" id="GO:0000725">
    <property type="term" value="P:recombinational repair"/>
    <property type="evidence" value="ECO:0007669"/>
    <property type="project" value="UniProtKB-UniRule"/>
</dbReference>
<evidence type="ECO:0000256" key="7">
    <source>
        <dbReference type="ARBA" id="ARBA00022840"/>
    </source>
</evidence>
<name>A0A090D009_9BACT</name>
<dbReference type="OrthoDB" id="9803906at2"/>
<keyword evidence="9 11" id="KW-0238">DNA-binding</keyword>
<evidence type="ECO:0000256" key="3">
    <source>
        <dbReference type="ARBA" id="ARBA00022763"/>
    </source>
</evidence>
<dbReference type="GO" id="GO:0008270">
    <property type="term" value="F:zinc ion binding"/>
    <property type="evidence" value="ECO:0007669"/>
    <property type="project" value="UniProtKB-KW"/>
</dbReference>
<feature type="binding site" evidence="11">
    <location>
        <begin position="97"/>
        <end position="104"/>
    </location>
    <ligand>
        <name>ATP</name>
        <dbReference type="ChEBI" id="CHEBI:30616"/>
    </ligand>
</feature>
<evidence type="ECO:0000256" key="12">
    <source>
        <dbReference type="NCBIfam" id="TIGR00416"/>
    </source>
</evidence>
<dbReference type="InterPro" id="IPR027417">
    <property type="entry name" value="P-loop_NTPase"/>
</dbReference>
<dbReference type="InterPro" id="IPR014721">
    <property type="entry name" value="Ribsml_uS5_D2-typ_fold_subgr"/>
</dbReference>
<comment type="domain">
    <text evidence="11">The middle region has homology to RecA with ATPase motifs including the RadA KNRFG motif, while the C-terminus is homologous to Lon protease.</text>
</comment>
<reference evidence="15" key="2">
    <citation type="submission" date="2014-09" db="EMBL/GenBank/DDBJ databases">
        <title>Criblamydia sequanensis harbors a mega-plasmid encoding arsenite resistance.</title>
        <authorList>
            <person name="Bertelli C."/>
            <person name="Goesmann A."/>
            <person name="Greub G."/>
        </authorList>
    </citation>
    <scope>NUCLEOTIDE SEQUENCE [LARGE SCALE GENOMIC DNA]</scope>
    <source>
        <strain evidence="15">CRIB-18</strain>
    </source>
</reference>
<dbReference type="PROSITE" id="PS50162">
    <property type="entry name" value="RECA_2"/>
    <property type="match status" value="1"/>
</dbReference>
<keyword evidence="3 11" id="KW-0227">DNA damage</keyword>
<evidence type="ECO:0000256" key="8">
    <source>
        <dbReference type="ARBA" id="ARBA00023016"/>
    </source>
</evidence>
<dbReference type="GO" id="GO:0016787">
    <property type="term" value="F:hydrolase activity"/>
    <property type="evidence" value="ECO:0007669"/>
    <property type="project" value="UniProtKB-KW"/>
</dbReference>